<protein>
    <recommendedName>
        <fullName evidence="4">DUF2157 domain-containing protein</fullName>
    </recommendedName>
</protein>
<keyword evidence="1" id="KW-0472">Membrane</keyword>
<dbReference type="EMBL" id="MSCI01000001">
    <property type="protein sequence ID" value="PQJ64669.1"/>
    <property type="molecule type" value="Genomic_DNA"/>
</dbReference>
<reference evidence="2 3" key="1">
    <citation type="submission" date="2016-12" db="EMBL/GenBank/DDBJ databases">
        <title>Diversity of luminous bacteria.</title>
        <authorList>
            <person name="Yoshizawa S."/>
            <person name="Kogure K."/>
        </authorList>
    </citation>
    <scope>NUCLEOTIDE SEQUENCE [LARGE SCALE GENOMIC DNA]</scope>
    <source>
        <strain evidence="2 3">LC2-408</strain>
    </source>
</reference>
<feature type="transmembrane region" description="Helical" evidence="1">
    <location>
        <begin position="192"/>
        <end position="210"/>
    </location>
</feature>
<gene>
    <name evidence="2" type="ORF">BTO10_07835</name>
</gene>
<evidence type="ECO:0008006" key="4">
    <source>
        <dbReference type="Google" id="ProtNLM"/>
    </source>
</evidence>
<organism evidence="2 3">
    <name type="scientific">Vibrio chagasii</name>
    <dbReference type="NCBI Taxonomy" id="170679"/>
    <lineage>
        <taxon>Bacteria</taxon>
        <taxon>Pseudomonadati</taxon>
        <taxon>Pseudomonadota</taxon>
        <taxon>Gammaproteobacteria</taxon>
        <taxon>Vibrionales</taxon>
        <taxon>Vibrionaceae</taxon>
        <taxon>Vibrio</taxon>
    </lineage>
</organism>
<feature type="transmembrane region" description="Helical" evidence="1">
    <location>
        <begin position="86"/>
        <end position="105"/>
    </location>
</feature>
<feature type="transmembrane region" description="Helical" evidence="1">
    <location>
        <begin position="62"/>
        <end position="79"/>
    </location>
</feature>
<evidence type="ECO:0000313" key="3">
    <source>
        <dbReference type="Proteomes" id="UP000238707"/>
    </source>
</evidence>
<accession>A0A2S7VRA0</accession>
<feature type="transmembrane region" description="Helical" evidence="1">
    <location>
        <begin position="222"/>
        <end position="244"/>
    </location>
</feature>
<comment type="caution">
    <text evidence="2">The sequence shown here is derived from an EMBL/GenBank/DDBJ whole genome shotgun (WGS) entry which is preliminary data.</text>
</comment>
<evidence type="ECO:0000313" key="2">
    <source>
        <dbReference type="EMBL" id="PQJ64669.1"/>
    </source>
</evidence>
<sequence>MKVTLDLDKLLSEGAVTREEYEKFSALAAKSTGSLAFNILIGFGVTAVSSSILALVPEPTTAILIGAFIIIGGLVILSSGSEQWNVLANICILAGALMNGGGITVAGEGSLLSIITVTTIFTVASIFARSALLAVLATLMLSACIGARTGYFHATYFVGIQEPIITVILFSLLSITLYQLSKRLPAEYERIAIASSRTGFFLINLGFWVGSLWGERNETREVIVSASTFAFVWAVALIAVAVWAWKRNRRWVLNTVSVFGGIHFFTQWFENLGATPSTVLVAGLLALGFALGLRSINLKMKNNE</sequence>
<feature type="transmembrane region" description="Helical" evidence="1">
    <location>
        <begin position="251"/>
        <end position="269"/>
    </location>
</feature>
<proteinExistence type="predicted"/>
<evidence type="ECO:0000256" key="1">
    <source>
        <dbReference type="SAM" id="Phobius"/>
    </source>
</evidence>
<name>A0A2S7VRA0_9VIBR</name>
<dbReference type="RefSeq" id="WP_105024175.1">
    <property type="nucleotide sequence ID" value="NZ_MSCI01000001.1"/>
</dbReference>
<dbReference type="Proteomes" id="UP000238707">
    <property type="component" value="Unassembled WGS sequence"/>
</dbReference>
<feature type="transmembrane region" description="Helical" evidence="1">
    <location>
        <begin position="163"/>
        <end position="180"/>
    </location>
</feature>
<feature type="transmembrane region" description="Helical" evidence="1">
    <location>
        <begin position="111"/>
        <end position="128"/>
    </location>
</feature>
<keyword evidence="1" id="KW-0812">Transmembrane</keyword>
<dbReference type="AlphaFoldDB" id="A0A2S7VRA0"/>
<feature type="transmembrane region" description="Helical" evidence="1">
    <location>
        <begin position="275"/>
        <end position="293"/>
    </location>
</feature>
<keyword evidence="1" id="KW-1133">Transmembrane helix</keyword>
<keyword evidence="3" id="KW-1185">Reference proteome</keyword>
<feature type="transmembrane region" description="Helical" evidence="1">
    <location>
        <begin position="133"/>
        <end position="151"/>
    </location>
</feature>
<feature type="transmembrane region" description="Helical" evidence="1">
    <location>
        <begin position="35"/>
        <end position="56"/>
    </location>
</feature>